<dbReference type="Gene3D" id="3.40.50.1000">
    <property type="entry name" value="HAD superfamily/HAD-like"/>
    <property type="match status" value="1"/>
</dbReference>
<evidence type="ECO:0008006" key="4">
    <source>
        <dbReference type="Google" id="ProtNLM"/>
    </source>
</evidence>
<dbReference type="InterPro" id="IPR006439">
    <property type="entry name" value="HAD-SF_hydro_IA"/>
</dbReference>
<keyword evidence="3" id="KW-1185">Reference proteome</keyword>
<dbReference type="SUPFAM" id="SSF56784">
    <property type="entry name" value="HAD-like"/>
    <property type="match status" value="1"/>
</dbReference>
<dbReference type="Pfam" id="PF00702">
    <property type="entry name" value="Hydrolase"/>
    <property type="match status" value="1"/>
</dbReference>
<gene>
    <name evidence="2" type="ORF">FFLO_00418</name>
</gene>
<evidence type="ECO:0000313" key="3">
    <source>
        <dbReference type="Proteomes" id="UP000812966"/>
    </source>
</evidence>
<dbReference type="PANTHER" id="PTHR43316:SF3">
    <property type="entry name" value="HALOACID DEHALOGENASE, TYPE II (AFU_ORTHOLOGUE AFUA_2G07750)-RELATED"/>
    <property type="match status" value="1"/>
</dbReference>
<dbReference type="NCBIfam" id="TIGR01493">
    <property type="entry name" value="HAD-SF-IA-v2"/>
    <property type="match status" value="1"/>
</dbReference>
<dbReference type="InterPro" id="IPR023214">
    <property type="entry name" value="HAD_sf"/>
</dbReference>
<keyword evidence="1" id="KW-0378">Hydrolase</keyword>
<dbReference type="OrthoDB" id="2363873at2759"/>
<dbReference type="EMBL" id="JABELV010000005">
    <property type="protein sequence ID" value="KAG7575254.1"/>
    <property type="molecule type" value="Genomic_DNA"/>
</dbReference>
<comment type="caution">
    <text evidence="2">The sequence shown here is derived from an EMBL/GenBank/DDBJ whole genome shotgun (WGS) entry which is preliminary data.</text>
</comment>
<name>A0A8K0NQV8_9TREE</name>
<organism evidence="2 3">
    <name type="scientific">Filobasidium floriforme</name>
    <dbReference type="NCBI Taxonomy" id="5210"/>
    <lineage>
        <taxon>Eukaryota</taxon>
        <taxon>Fungi</taxon>
        <taxon>Dikarya</taxon>
        <taxon>Basidiomycota</taxon>
        <taxon>Agaricomycotina</taxon>
        <taxon>Tremellomycetes</taxon>
        <taxon>Filobasidiales</taxon>
        <taxon>Filobasidiaceae</taxon>
        <taxon>Filobasidium</taxon>
    </lineage>
</organism>
<proteinExistence type="predicted"/>
<protein>
    <recommendedName>
        <fullName evidence="4">Haloacid dehalogenase</fullName>
    </recommendedName>
</protein>
<dbReference type="InterPro" id="IPR051540">
    <property type="entry name" value="S-2-haloacid_dehalogenase"/>
</dbReference>
<evidence type="ECO:0000256" key="1">
    <source>
        <dbReference type="ARBA" id="ARBA00022801"/>
    </source>
</evidence>
<accession>A0A8K0NQV8</accession>
<dbReference type="Gene3D" id="1.10.150.750">
    <property type="match status" value="1"/>
</dbReference>
<dbReference type="PANTHER" id="PTHR43316">
    <property type="entry name" value="HYDROLASE, HALOACID DELAHOGENASE-RELATED"/>
    <property type="match status" value="1"/>
</dbReference>
<dbReference type="InterPro" id="IPR036412">
    <property type="entry name" value="HAD-like_sf"/>
</dbReference>
<dbReference type="GO" id="GO:0016791">
    <property type="term" value="F:phosphatase activity"/>
    <property type="evidence" value="ECO:0007669"/>
    <property type="project" value="UniProtKB-ARBA"/>
</dbReference>
<sequence>MSDAASLKDVEWLFFDVFGTVADWKSHISASLCRISKTVEPEAYEAHLKPDDAFWQGRAQEWRTRFMKHIRTKLGNREPGGMDEVHGLLLDELVKEWGVEDKWTKEARLEAVREWHALPGWADSTDGLKRLNKKFILSTLTNGDTAVMIKMCRRSQLTVDNHITGDTIGTYKPDKAMYLQAIRLSRLDASKVAMVAAHAYDLDAAKSHGMRTIYIKRPTEDASDPITEESAKGRFDMFIDIGGQEKGGLVALAEKFGL</sequence>
<evidence type="ECO:0000313" key="2">
    <source>
        <dbReference type="EMBL" id="KAG7575254.1"/>
    </source>
</evidence>
<reference evidence="2" key="1">
    <citation type="submission" date="2020-04" db="EMBL/GenBank/DDBJ databases">
        <title>Analysis of mating type loci in Filobasidium floriforme.</title>
        <authorList>
            <person name="Nowrousian M."/>
        </authorList>
    </citation>
    <scope>NUCLEOTIDE SEQUENCE</scope>
    <source>
        <strain evidence="2">CBS 6242</strain>
    </source>
</reference>
<dbReference type="PRINTS" id="PR00413">
    <property type="entry name" value="HADHALOGNASE"/>
</dbReference>
<dbReference type="AlphaFoldDB" id="A0A8K0NQV8"/>
<dbReference type="Proteomes" id="UP000812966">
    <property type="component" value="Unassembled WGS sequence"/>
</dbReference>